<gene>
    <name evidence="1" type="ORF">COPG_00127</name>
</gene>
<organism evidence="1 2">
    <name type="scientific">Colwellia phage 9A</name>
    <dbReference type="NCBI Taxonomy" id="765765"/>
    <lineage>
        <taxon>Viruses</taxon>
        <taxon>Duplodnaviria</taxon>
        <taxon>Heunggongvirae</taxon>
        <taxon>Uroviricota</taxon>
        <taxon>Caudoviricetes</taxon>
        <taxon>Franklinbayvirus</taxon>
        <taxon>Franklinbayvirus fv9A</taxon>
    </lineage>
</organism>
<dbReference type="Proteomes" id="UP000005266">
    <property type="component" value="Segment"/>
</dbReference>
<name>I3UMK8_9CAUD</name>
<sequence length="75" mass="8658">MKKQSMIDIAKVCERGSSIIELTKDDKTIIIKGFVRSLFNGQWYVLIRYINKNSQSKRLLAKDASEFTGYKEVVL</sequence>
<accession>I3UMK8</accession>
<dbReference type="EMBL" id="HQ317390">
    <property type="protein sequence ID" value="AFK66723.1"/>
    <property type="molecule type" value="Genomic_DNA"/>
</dbReference>
<reference evidence="1 2" key="1">
    <citation type="journal article" date="2013" name="Extremophiles">
        <title>Genomic analysis of cold-active Colwelliaphage 9A and psychrophilic phage-host interactions.</title>
        <authorList>
            <person name="Colangelo-Lillis J.R."/>
            <person name="Deming J.W."/>
        </authorList>
    </citation>
    <scope>NUCLEOTIDE SEQUENCE [LARGE SCALE GENOMIC DNA]</scope>
    <source>
        <strain evidence="1">9A</strain>
    </source>
</reference>
<evidence type="ECO:0000313" key="2">
    <source>
        <dbReference type="Proteomes" id="UP000005266"/>
    </source>
</evidence>
<proteinExistence type="predicted"/>
<evidence type="ECO:0000313" key="1">
    <source>
        <dbReference type="EMBL" id="AFK66723.1"/>
    </source>
</evidence>
<dbReference type="GeneID" id="13165544"/>
<keyword evidence="2" id="KW-1185">Reference proteome</keyword>
<dbReference type="RefSeq" id="YP_006489313.1">
    <property type="nucleotide sequence ID" value="NC_018088.1"/>
</dbReference>
<dbReference type="KEGG" id="vg:13165544"/>
<protein>
    <submittedName>
        <fullName evidence="1">Uncharacterized protein</fullName>
    </submittedName>
</protein>